<evidence type="ECO:0000313" key="3">
    <source>
        <dbReference type="Proteomes" id="UP000708208"/>
    </source>
</evidence>
<name>A0A8J2K2G1_9HEXA</name>
<organism evidence="2 3">
    <name type="scientific">Allacma fusca</name>
    <dbReference type="NCBI Taxonomy" id="39272"/>
    <lineage>
        <taxon>Eukaryota</taxon>
        <taxon>Metazoa</taxon>
        <taxon>Ecdysozoa</taxon>
        <taxon>Arthropoda</taxon>
        <taxon>Hexapoda</taxon>
        <taxon>Collembola</taxon>
        <taxon>Symphypleona</taxon>
        <taxon>Sminthuridae</taxon>
        <taxon>Allacma</taxon>
    </lineage>
</organism>
<protein>
    <recommendedName>
        <fullName evidence="4">RING-type domain-containing protein</fullName>
    </recommendedName>
</protein>
<dbReference type="AlphaFoldDB" id="A0A8J2K2G1"/>
<comment type="caution">
    <text evidence="2">The sequence shown here is derived from an EMBL/GenBank/DDBJ whole genome shotgun (WGS) entry which is preliminary data.</text>
</comment>
<accession>A0A8J2K2G1</accession>
<evidence type="ECO:0000313" key="2">
    <source>
        <dbReference type="EMBL" id="CAG7730857.1"/>
    </source>
</evidence>
<reference evidence="2" key="1">
    <citation type="submission" date="2021-06" db="EMBL/GenBank/DDBJ databases">
        <authorList>
            <person name="Hodson N. C."/>
            <person name="Mongue J. A."/>
            <person name="Jaron S. K."/>
        </authorList>
    </citation>
    <scope>NUCLEOTIDE SEQUENCE</scope>
</reference>
<gene>
    <name evidence="2" type="ORF">AFUS01_LOCUS19473</name>
</gene>
<sequence length="507" mass="59178">MAAERCDYCHLTVVPFNEENTTYISQCQHLYHHRCLAAMMRGRTERNKRNQTVTPCAHPRCVKKLSMGDVAQVRRSPSSSSNPKLEDYETRKREDEMAIFKHRMALLAVENKEIKARYKLVLQHRGDVAEPYQERNPATLYKPRSNLTNDFVPVNGNYFPAPRNPTYFPIRTASTFHVEYTTDGRPFMVQSSIFPPAPIITDIDNRSRTISFRNQHTGNPTFDLRNHINHRRSGAMTTNNSATYNQPNVHRSSSEPRFPKKGPSILKHTQAEERSLPLEQLKGTSANKASHHRRYWLRWHTSSNEIQPFYPLNSYPKYFTAAGYEHEPKIYRSVYFTFDILMVGDGHVEALARILEINRPFAGILDRDLYRRDLLLEDLMEYLDSWTILPRRIMISIGHANILQRTPEEEFKETLRLLGSVLNKLKVREAIIVPLIPHPSFDRATFHRIRAALDRHWIENFNGLVIRIDDHFSELHSRQAHFDEMGPYYDNSEYTPIFGTLKSRFIP</sequence>
<evidence type="ECO:0000256" key="1">
    <source>
        <dbReference type="SAM" id="MobiDB-lite"/>
    </source>
</evidence>
<proteinExistence type="predicted"/>
<feature type="compositionally biased region" description="Polar residues" evidence="1">
    <location>
        <begin position="236"/>
        <end position="251"/>
    </location>
</feature>
<evidence type="ECO:0008006" key="4">
    <source>
        <dbReference type="Google" id="ProtNLM"/>
    </source>
</evidence>
<feature type="non-terminal residue" evidence="2">
    <location>
        <position position="507"/>
    </location>
</feature>
<dbReference type="Proteomes" id="UP000708208">
    <property type="component" value="Unassembled WGS sequence"/>
</dbReference>
<feature type="region of interest" description="Disordered" evidence="1">
    <location>
        <begin position="236"/>
        <end position="263"/>
    </location>
</feature>
<feature type="region of interest" description="Disordered" evidence="1">
    <location>
        <begin position="68"/>
        <end position="89"/>
    </location>
</feature>
<dbReference type="OrthoDB" id="10477013at2759"/>
<keyword evidence="3" id="KW-1185">Reference proteome</keyword>
<dbReference type="EMBL" id="CAJVCH010201513">
    <property type="protein sequence ID" value="CAG7730857.1"/>
    <property type="molecule type" value="Genomic_DNA"/>
</dbReference>